<dbReference type="PANTHER" id="PTHR14969:SF13">
    <property type="entry name" value="AT30094P"/>
    <property type="match status" value="1"/>
</dbReference>
<feature type="domain" description="Phosphatidic acid phosphatase type 2/haloperoxidase" evidence="2">
    <location>
        <begin position="62"/>
        <end position="178"/>
    </location>
</feature>
<dbReference type="EMBL" id="UOFE01000031">
    <property type="protein sequence ID" value="VAW52930.1"/>
    <property type="molecule type" value="Genomic_DNA"/>
</dbReference>
<keyword evidence="1" id="KW-0812">Transmembrane</keyword>
<evidence type="ECO:0000259" key="2">
    <source>
        <dbReference type="SMART" id="SM00014"/>
    </source>
</evidence>
<dbReference type="PANTHER" id="PTHR14969">
    <property type="entry name" value="SPHINGOSINE-1-PHOSPHATE PHOSPHOHYDROLASE"/>
    <property type="match status" value="1"/>
</dbReference>
<keyword evidence="1" id="KW-1133">Transmembrane helix</keyword>
<evidence type="ECO:0000313" key="3">
    <source>
        <dbReference type="EMBL" id="VAW52930.1"/>
    </source>
</evidence>
<feature type="transmembrane region" description="Helical" evidence="1">
    <location>
        <begin position="33"/>
        <end position="51"/>
    </location>
</feature>
<feature type="transmembrane region" description="Helical" evidence="1">
    <location>
        <begin position="137"/>
        <end position="157"/>
    </location>
</feature>
<keyword evidence="1" id="KW-0472">Membrane</keyword>
<dbReference type="Gene3D" id="1.20.144.10">
    <property type="entry name" value="Phosphatidic acid phosphatase type 2/haloperoxidase"/>
    <property type="match status" value="1"/>
</dbReference>
<dbReference type="AlphaFoldDB" id="A0A3B0WK87"/>
<evidence type="ECO:0000256" key="1">
    <source>
        <dbReference type="SAM" id="Phobius"/>
    </source>
</evidence>
<organism evidence="3">
    <name type="scientific">hydrothermal vent metagenome</name>
    <dbReference type="NCBI Taxonomy" id="652676"/>
    <lineage>
        <taxon>unclassified sequences</taxon>
        <taxon>metagenomes</taxon>
        <taxon>ecological metagenomes</taxon>
    </lineage>
</organism>
<feature type="transmembrane region" description="Helical" evidence="1">
    <location>
        <begin position="63"/>
        <end position="86"/>
    </location>
</feature>
<dbReference type="SUPFAM" id="SSF48317">
    <property type="entry name" value="Acid phosphatase/Vanadium-dependent haloperoxidase"/>
    <property type="match status" value="1"/>
</dbReference>
<protein>
    <recommendedName>
        <fullName evidence="2">Phosphatidic acid phosphatase type 2/haloperoxidase domain-containing protein</fullName>
    </recommendedName>
</protein>
<dbReference type="InterPro" id="IPR036938">
    <property type="entry name" value="PAP2/HPO_sf"/>
</dbReference>
<dbReference type="InterPro" id="IPR000326">
    <property type="entry name" value="PAP2/HPO"/>
</dbReference>
<sequence length="235" mass="26845">MKFFDIEIINYLNQFSQLSWTFDFTVKFIADNHLIKGGVLLVIFWWGWFRVSKNQQFVQVHLISTLFGCFIAMPFARVLALLLPFIPRPLHEESLSFLLPYSVKPTVLDGWSSFPSDHAVLFYALSAGMFYISKKVGIFVIVYTTLFIGLPRIYLGLHYPTDIIGGAFIGVAIVLLCQSNYFIKKISQPVLDFSSTKPEIFYPLFFIATYQIADMFGSARSFISFLGLIFKATFA</sequence>
<name>A0A3B0WK87_9ZZZZ</name>
<proteinExistence type="predicted"/>
<feature type="transmembrane region" description="Helical" evidence="1">
    <location>
        <begin position="163"/>
        <end position="183"/>
    </location>
</feature>
<reference evidence="3" key="1">
    <citation type="submission" date="2018-06" db="EMBL/GenBank/DDBJ databases">
        <authorList>
            <person name="Zhirakovskaya E."/>
        </authorList>
    </citation>
    <scope>NUCLEOTIDE SEQUENCE</scope>
</reference>
<dbReference type="SMART" id="SM00014">
    <property type="entry name" value="acidPPc"/>
    <property type="match status" value="1"/>
</dbReference>
<gene>
    <name evidence="3" type="ORF">MNBD_GAMMA05-1873</name>
</gene>
<dbReference type="Pfam" id="PF01569">
    <property type="entry name" value="PAP2"/>
    <property type="match status" value="1"/>
</dbReference>
<accession>A0A3B0WK87</accession>